<dbReference type="Proteomes" id="UP000499080">
    <property type="component" value="Unassembled WGS sequence"/>
</dbReference>
<evidence type="ECO:0000313" key="3">
    <source>
        <dbReference type="Proteomes" id="UP000499080"/>
    </source>
</evidence>
<keyword evidence="3" id="KW-1185">Reference proteome</keyword>
<dbReference type="OrthoDB" id="8066856at2759"/>
<evidence type="ECO:0000313" key="2">
    <source>
        <dbReference type="EMBL" id="GBN73666.1"/>
    </source>
</evidence>
<dbReference type="EMBL" id="BGPR01016628">
    <property type="protein sequence ID" value="GBN73666.1"/>
    <property type="molecule type" value="Genomic_DNA"/>
</dbReference>
<gene>
    <name evidence="2" type="ORF">AVEN_242235_1</name>
</gene>
<name>A0A4Y2RE10_ARAVE</name>
<feature type="domain" description="DDE-1" evidence="1">
    <location>
        <begin position="2"/>
        <end position="67"/>
    </location>
</feature>
<organism evidence="2 3">
    <name type="scientific">Araneus ventricosus</name>
    <name type="common">Orbweaver spider</name>
    <name type="synonym">Epeira ventricosa</name>
    <dbReference type="NCBI Taxonomy" id="182803"/>
    <lineage>
        <taxon>Eukaryota</taxon>
        <taxon>Metazoa</taxon>
        <taxon>Ecdysozoa</taxon>
        <taxon>Arthropoda</taxon>
        <taxon>Chelicerata</taxon>
        <taxon>Arachnida</taxon>
        <taxon>Araneae</taxon>
        <taxon>Araneomorphae</taxon>
        <taxon>Entelegynae</taxon>
        <taxon>Araneoidea</taxon>
        <taxon>Araneidae</taxon>
        <taxon>Araneus</taxon>
    </lineage>
</organism>
<comment type="caution">
    <text evidence="2">The sequence shown here is derived from an EMBL/GenBank/DDBJ whole genome shotgun (WGS) entry which is preliminary data.</text>
</comment>
<dbReference type="AlphaFoldDB" id="A0A4Y2RE10"/>
<dbReference type="Pfam" id="PF03184">
    <property type="entry name" value="DDE_1"/>
    <property type="match status" value="1"/>
</dbReference>
<dbReference type="InterPro" id="IPR004875">
    <property type="entry name" value="DDE_SF_endonuclease_dom"/>
</dbReference>
<reference evidence="2 3" key="1">
    <citation type="journal article" date="2019" name="Sci. Rep.">
        <title>Orb-weaving spider Araneus ventricosus genome elucidates the spidroin gene catalogue.</title>
        <authorList>
            <person name="Kono N."/>
            <person name="Nakamura H."/>
            <person name="Ohtoshi R."/>
            <person name="Moran D.A.P."/>
            <person name="Shinohara A."/>
            <person name="Yoshida Y."/>
            <person name="Fujiwara M."/>
            <person name="Mori M."/>
            <person name="Tomita M."/>
            <person name="Arakawa K."/>
        </authorList>
    </citation>
    <scope>NUCLEOTIDE SEQUENCE [LARGE SCALE GENOMIC DNA]</scope>
</reference>
<dbReference type="GO" id="GO:0003676">
    <property type="term" value="F:nucleic acid binding"/>
    <property type="evidence" value="ECO:0007669"/>
    <property type="project" value="InterPro"/>
</dbReference>
<evidence type="ECO:0000259" key="1">
    <source>
        <dbReference type="Pfam" id="PF03184"/>
    </source>
</evidence>
<sequence length="136" mass="15592">MLQPLDQGIIRSFKVRYRKLHLRHVLSQISSYKSSVELAKSVSVLEAISWTTSALKKVELGCVLKCFKKAGVLNTSEVARVSTTEKREKELADLVANLDSNVSDYPLRKKICMFPISFIGIPLKHWPFLRMMRNRQ</sequence>
<protein>
    <recommendedName>
        <fullName evidence="1">DDE-1 domain-containing protein</fullName>
    </recommendedName>
</protein>
<accession>A0A4Y2RE10</accession>
<proteinExistence type="predicted"/>